<feature type="compositionally biased region" description="Polar residues" evidence="1">
    <location>
        <begin position="47"/>
        <end position="59"/>
    </location>
</feature>
<proteinExistence type="predicted"/>
<feature type="compositionally biased region" description="Polar residues" evidence="1">
    <location>
        <begin position="73"/>
        <end position="89"/>
    </location>
</feature>
<dbReference type="EMBL" id="LN722188">
    <property type="protein sequence ID" value="CEP09686.1"/>
    <property type="molecule type" value="Genomic_DNA"/>
</dbReference>
<reference evidence="2 3" key="1">
    <citation type="submission" date="2014-09" db="EMBL/GenBank/DDBJ databases">
        <authorList>
            <person name="Ellenberger Sabrina"/>
        </authorList>
    </citation>
    <scope>NUCLEOTIDE SEQUENCE [LARGE SCALE GENOMIC DNA]</scope>
    <source>
        <strain evidence="2 3">CBS 412.66</strain>
    </source>
</reference>
<accession>A0A0B7MUF1</accession>
<evidence type="ECO:0000313" key="3">
    <source>
        <dbReference type="Proteomes" id="UP000054107"/>
    </source>
</evidence>
<feature type="region of interest" description="Disordered" evidence="1">
    <location>
        <begin position="45"/>
        <end position="107"/>
    </location>
</feature>
<keyword evidence="3" id="KW-1185">Reference proteome</keyword>
<evidence type="ECO:0000313" key="2">
    <source>
        <dbReference type="EMBL" id="CEP09686.1"/>
    </source>
</evidence>
<name>A0A0B7MUF1_9FUNG</name>
<evidence type="ECO:0000256" key="1">
    <source>
        <dbReference type="SAM" id="MobiDB-lite"/>
    </source>
</evidence>
<dbReference type="Proteomes" id="UP000054107">
    <property type="component" value="Unassembled WGS sequence"/>
</dbReference>
<dbReference type="AlphaFoldDB" id="A0A0B7MUF1"/>
<organism evidence="2 3">
    <name type="scientific">Parasitella parasitica</name>
    <dbReference type="NCBI Taxonomy" id="35722"/>
    <lineage>
        <taxon>Eukaryota</taxon>
        <taxon>Fungi</taxon>
        <taxon>Fungi incertae sedis</taxon>
        <taxon>Mucoromycota</taxon>
        <taxon>Mucoromycotina</taxon>
        <taxon>Mucoromycetes</taxon>
        <taxon>Mucorales</taxon>
        <taxon>Mucorineae</taxon>
        <taxon>Mucoraceae</taxon>
        <taxon>Parasitella</taxon>
    </lineage>
</organism>
<protein>
    <submittedName>
        <fullName evidence="2">Uncharacterized protein</fullName>
    </submittedName>
</protein>
<dbReference type="OrthoDB" id="2283635at2759"/>
<sequence>MNNLNHQLSLISLNFQSWTPDHTEESFSKNLIDQFDRRMNQDLHSNHALSQSDLDMSETTFEEEDENDDDEQTVPSISSTSRYSNDINRSSTSSSSYKIREHERPSTSAAAVVAAARAASKNSSLADSYSSSIHQQQLQKTRNILKKSSMYFAEKMMKKKKSTMFTNSSEAKTLNRYESKQNLDQKKRPSPGITIKSPIILQQPFSANTPWWRRLNNYFAT</sequence>
<gene>
    <name evidence="2" type="primary">PARPA_03237.1 scaffold 7241</name>
</gene>
<feature type="compositionally biased region" description="Acidic residues" evidence="1">
    <location>
        <begin position="60"/>
        <end position="72"/>
    </location>
</feature>